<dbReference type="InterPro" id="IPR037490">
    <property type="entry name" value="WAP"/>
</dbReference>
<keyword evidence="3" id="KW-1185">Reference proteome</keyword>
<accession>A0A0K9P2S0</accession>
<feature type="coiled-coil region" evidence="1">
    <location>
        <begin position="89"/>
        <end position="116"/>
    </location>
</feature>
<feature type="coiled-coil region" evidence="1">
    <location>
        <begin position="226"/>
        <end position="260"/>
    </location>
</feature>
<dbReference type="STRING" id="29655.A0A0K9P2S0"/>
<name>A0A0K9P2S0_ZOSMR</name>
<organism evidence="2 3">
    <name type="scientific">Zostera marina</name>
    <name type="common">Eelgrass</name>
    <dbReference type="NCBI Taxonomy" id="29655"/>
    <lineage>
        <taxon>Eukaryota</taxon>
        <taxon>Viridiplantae</taxon>
        <taxon>Streptophyta</taxon>
        <taxon>Embryophyta</taxon>
        <taxon>Tracheophyta</taxon>
        <taxon>Spermatophyta</taxon>
        <taxon>Magnoliopsida</taxon>
        <taxon>Liliopsida</taxon>
        <taxon>Zosteraceae</taxon>
        <taxon>Zostera</taxon>
    </lineage>
</organism>
<evidence type="ECO:0000256" key="1">
    <source>
        <dbReference type="SAM" id="Coils"/>
    </source>
</evidence>
<reference evidence="3" key="1">
    <citation type="journal article" date="2016" name="Nature">
        <title>The genome of the seagrass Zostera marina reveals angiosperm adaptation to the sea.</title>
        <authorList>
            <person name="Olsen J.L."/>
            <person name="Rouze P."/>
            <person name="Verhelst B."/>
            <person name="Lin Y.-C."/>
            <person name="Bayer T."/>
            <person name="Collen J."/>
            <person name="Dattolo E."/>
            <person name="De Paoli E."/>
            <person name="Dittami S."/>
            <person name="Maumus F."/>
            <person name="Michel G."/>
            <person name="Kersting A."/>
            <person name="Lauritano C."/>
            <person name="Lohaus R."/>
            <person name="Toepel M."/>
            <person name="Tonon T."/>
            <person name="Vanneste K."/>
            <person name="Amirebrahimi M."/>
            <person name="Brakel J."/>
            <person name="Bostroem C."/>
            <person name="Chovatia M."/>
            <person name="Grimwood J."/>
            <person name="Jenkins J.W."/>
            <person name="Jueterbock A."/>
            <person name="Mraz A."/>
            <person name="Stam W.T."/>
            <person name="Tice H."/>
            <person name="Bornberg-Bauer E."/>
            <person name="Green P.J."/>
            <person name="Pearson G.A."/>
            <person name="Procaccini G."/>
            <person name="Duarte C.M."/>
            <person name="Schmutz J."/>
            <person name="Reusch T.B.H."/>
            <person name="Van de Peer Y."/>
        </authorList>
    </citation>
    <scope>NUCLEOTIDE SEQUENCE [LARGE SCALE GENOMIC DNA]</scope>
    <source>
        <strain evidence="3">cv. Finnish</strain>
    </source>
</reference>
<dbReference type="Proteomes" id="UP000036987">
    <property type="component" value="Unassembled WGS sequence"/>
</dbReference>
<dbReference type="EMBL" id="LFYR01001258">
    <property type="protein sequence ID" value="KMZ63268.1"/>
    <property type="molecule type" value="Genomic_DNA"/>
</dbReference>
<keyword evidence="1" id="KW-0175">Coiled coil</keyword>
<gene>
    <name evidence="2" type="ORF">ZOSMA_41G01110</name>
</gene>
<sequence>MEELRLEGLDCRLKVSKMMADLFMMDIVSTAMDEAYDRICSSKGDLRRLNDRSRFCEMAIVQLKWCLRFMQEEVNMNIFESTQEREKLVRDLEDSRDRMQMRMEEIDNAIKKKDAEMIARGEKELELRAALKLKDGELWRLRGGDAEAEAKMIVEVEEELEEDGEFDDCSSQSEYETETVEDIVNTTCRQNPRSILLNFSRHKEPPDLQVTQMDIQKFSKSVFDFEDDVSNKLRTITVRLKDLENQIDPLINQVESLRNKKLLYEKAFYRRCCDLLLAEKEVDCLGDQVDELVSILDKIYIGLKKYSPLFRHHPEMIDILRLIWTKLQKKTTG</sequence>
<protein>
    <submittedName>
        <fullName evidence="2">Uncharacterized protein</fullName>
    </submittedName>
</protein>
<comment type="caution">
    <text evidence="2">The sequence shown here is derived from an EMBL/GenBank/DDBJ whole genome shotgun (WGS) entry which is preliminary data.</text>
</comment>
<evidence type="ECO:0000313" key="3">
    <source>
        <dbReference type="Proteomes" id="UP000036987"/>
    </source>
</evidence>
<evidence type="ECO:0000313" key="2">
    <source>
        <dbReference type="EMBL" id="KMZ63268.1"/>
    </source>
</evidence>
<proteinExistence type="predicted"/>
<dbReference type="PANTHER" id="PTHR33883:SF7">
    <property type="entry name" value="OS04G0521600 PROTEIN"/>
    <property type="match status" value="1"/>
</dbReference>
<dbReference type="AlphaFoldDB" id="A0A0K9P2S0"/>
<dbReference type="OrthoDB" id="1868826at2759"/>
<dbReference type="PANTHER" id="PTHR33883">
    <property type="entry name" value="WPP DOMAIN-ASSOCIATED PROTEIN"/>
    <property type="match status" value="1"/>
</dbReference>